<comment type="similarity">
    <text evidence="2 6">Belongs to the RRP36 family.</text>
</comment>
<feature type="region of interest" description="Disordered" evidence="7">
    <location>
        <begin position="1"/>
        <end position="62"/>
    </location>
</feature>
<name>A0AB34JKC9_PRYPA</name>
<dbReference type="PANTHER" id="PTHR21738">
    <property type="entry name" value="RIBOSOMAL RNA PROCESSING PROTEIN 36 HOMOLOG"/>
    <property type="match status" value="1"/>
</dbReference>
<dbReference type="GO" id="GO:0000462">
    <property type="term" value="P:maturation of SSU-rRNA from tricistronic rRNA transcript (SSU-rRNA, 5.8S rRNA, LSU-rRNA)"/>
    <property type="evidence" value="ECO:0007669"/>
    <property type="project" value="TreeGrafter"/>
</dbReference>
<evidence type="ECO:0000256" key="5">
    <source>
        <dbReference type="ARBA" id="ARBA00023242"/>
    </source>
</evidence>
<dbReference type="Proteomes" id="UP001515480">
    <property type="component" value="Unassembled WGS sequence"/>
</dbReference>
<dbReference type="GO" id="GO:0005730">
    <property type="term" value="C:nucleolus"/>
    <property type="evidence" value="ECO:0007669"/>
    <property type="project" value="UniProtKB-SubCell"/>
</dbReference>
<evidence type="ECO:0000256" key="7">
    <source>
        <dbReference type="SAM" id="MobiDB-lite"/>
    </source>
</evidence>
<dbReference type="Pfam" id="PF06102">
    <property type="entry name" value="RRP36"/>
    <property type="match status" value="1"/>
</dbReference>
<keyword evidence="6" id="KW-0687">Ribonucleoprotein</keyword>
<dbReference type="GO" id="GO:0030686">
    <property type="term" value="C:90S preribosome"/>
    <property type="evidence" value="ECO:0007669"/>
    <property type="project" value="TreeGrafter"/>
</dbReference>
<feature type="compositionally biased region" description="Basic residues" evidence="7">
    <location>
        <begin position="235"/>
        <end position="248"/>
    </location>
</feature>
<sequence>MAWTAPHSSGERVAGGEAQTRGQGVKRSATDTRPDREGVKQRKVVPKRENKNQPRILSSKRPVGCFRVAPGLKAEAGASNAANLRDPRFDPMSAGAKLNEQSWRKAYSFLFEQQAQRIQEIQEQLRVSGKAAKSKSCKSGGGAKKRRAKARIIAPEAEEQLRAELTKLLNQQKLDQQKQREQEVLRAMRKEEVAAVKEGKGVFFPKKSAIREQLLRAKYDDLKKSGKLDKFLAKRRQRLANKQHKRLPGRRDDGNTDAADGEW</sequence>
<evidence type="ECO:0000313" key="8">
    <source>
        <dbReference type="EMBL" id="KAL1522411.1"/>
    </source>
</evidence>
<feature type="compositionally biased region" description="Basic and acidic residues" evidence="7">
    <location>
        <begin position="28"/>
        <end position="52"/>
    </location>
</feature>
<protein>
    <recommendedName>
        <fullName evidence="6">rRNA biogenesis protein RRP36</fullName>
    </recommendedName>
</protein>
<comment type="caution">
    <text evidence="8">The sequence shown here is derived from an EMBL/GenBank/DDBJ whole genome shotgun (WGS) entry which is preliminary data.</text>
</comment>
<reference evidence="8 9" key="1">
    <citation type="journal article" date="2024" name="Science">
        <title>Giant polyketide synthase enzymes in the biosynthesis of giant marine polyether toxins.</title>
        <authorList>
            <person name="Fallon T.R."/>
            <person name="Shende V.V."/>
            <person name="Wierzbicki I.H."/>
            <person name="Pendleton A.L."/>
            <person name="Watervoot N.F."/>
            <person name="Auber R.P."/>
            <person name="Gonzalez D.J."/>
            <person name="Wisecaver J.H."/>
            <person name="Moore B.S."/>
        </authorList>
    </citation>
    <scope>NUCLEOTIDE SEQUENCE [LARGE SCALE GENOMIC DNA]</scope>
    <source>
        <strain evidence="8 9">12B1</strain>
    </source>
</reference>
<dbReference type="EMBL" id="JBGBPQ010000006">
    <property type="protein sequence ID" value="KAL1522411.1"/>
    <property type="molecule type" value="Genomic_DNA"/>
</dbReference>
<dbReference type="PANTHER" id="PTHR21738:SF0">
    <property type="entry name" value="RIBOSOMAL RNA PROCESSING PROTEIN 36 HOMOLOG"/>
    <property type="match status" value="1"/>
</dbReference>
<keyword evidence="5 6" id="KW-0539">Nucleus</keyword>
<feature type="region of interest" description="Disordered" evidence="7">
    <location>
        <begin position="129"/>
        <end position="149"/>
    </location>
</feature>
<dbReference type="AlphaFoldDB" id="A0AB34JKC9"/>
<keyword evidence="3 6" id="KW-0690">Ribosome biogenesis</keyword>
<evidence type="ECO:0000256" key="6">
    <source>
        <dbReference type="RuleBase" id="RU368027"/>
    </source>
</evidence>
<feature type="region of interest" description="Disordered" evidence="7">
    <location>
        <begin position="235"/>
        <end position="263"/>
    </location>
</feature>
<evidence type="ECO:0000313" key="9">
    <source>
        <dbReference type="Proteomes" id="UP001515480"/>
    </source>
</evidence>
<proteinExistence type="inferred from homology"/>
<evidence type="ECO:0000256" key="3">
    <source>
        <dbReference type="ARBA" id="ARBA00022517"/>
    </source>
</evidence>
<evidence type="ECO:0000256" key="4">
    <source>
        <dbReference type="ARBA" id="ARBA00022552"/>
    </source>
</evidence>
<evidence type="ECO:0000256" key="1">
    <source>
        <dbReference type="ARBA" id="ARBA00004604"/>
    </source>
</evidence>
<comment type="subunit">
    <text evidence="6">Associates with 90S and pre-40S pre-ribosomal particles.</text>
</comment>
<gene>
    <name evidence="8" type="ORF">AB1Y20_017401</name>
</gene>
<keyword evidence="9" id="KW-1185">Reference proteome</keyword>
<dbReference type="InterPro" id="IPR009292">
    <property type="entry name" value="RRP36"/>
</dbReference>
<evidence type="ECO:0000256" key="2">
    <source>
        <dbReference type="ARBA" id="ARBA00009418"/>
    </source>
</evidence>
<accession>A0AB34JKC9</accession>
<keyword evidence="4 6" id="KW-0698">rRNA processing</keyword>
<comment type="subcellular location">
    <subcellularLocation>
        <location evidence="1 6">Nucleus</location>
        <location evidence="1 6">Nucleolus</location>
    </subcellularLocation>
</comment>
<comment type="function">
    <text evidence="6">Component of the 90S pre-ribosome involved in the maturation of rRNAs. Required for early cleavages of the pre-RNAs in the 40S ribosomal subunit maturation pathway.</text>
</comment>
<organism evidence="8 9">
    <name type="scientific">Prymnesium parvum</name>
    <name type="common">Toxic golden alga</name>
    <dbReference type="NCBI Taxonomy" id="97485"/>
    <lineage>
        <taxon>Eukaryota</taxon>
        <taxon>Haptista</taxon>
        <taxon>Haptophyta</taxon>
        <taxon>Prymnesiophyceae</taxon>
        <taxon>Prymnesiales</taxon>
        <taxon>Prymnesiaceae</taxon>
        <taxon>Prymnesium</taxon>
    </lineage>
</organism>